<evidence type="ECO:0000256" key="1">
    <source>
        <dbReference type="SAM" id="MobiDB-lite"/>
    </source>
</evidence>
<comment type="caution">
    <text evidence="2">The sequence shown here is derived from an EMBL/GenBank/DDBJ whole genome shotgun (WGS) entry which is preliminary data.</text>
</comment>
<proteinExistence type="predicted"/>
<dbReference type="EMBL" id="BPLR01013093">
    <property type="protein sequence ID" value="GIY58720.1"/>
    <property type="molecule type" value="Genomic_DNA"/>
</dbReference>
<evidence type="ECO:0000313" key="3">
    <source>
        <dbReference type="Proteomes" id="UP001054945"/>
    </source>
</evidence>
<name>A0AAV4ULJ3_CAEEX</name>
<dbReference type="AlphaFoldDB" id="A0AAV4ULJ3"/>
<reference evidence="2 3" key="1">
    <citation type="submission" date="2021-06" db="EMBL/GenBank/DDBJ databases">
        <title>Caerostris extrusa draft genome.</title>
        <authorList>
            <person name="Kono N."/>
            <person name="Arakawa K."/>
        </authorList>
    </citation>
    <scope>NUCLEOTIDE SEQUENCE [LARGE SCALE GENOMIC DNA]</scope>
</reference>
<feature type="region of interest" description="Disordered" evidence="1">
    <location>
        <begin position="1"/>
        <end position="21"/>
    </location>
</feature>
<protein>
    <submittedName>
        <fullName evidence="2">Uncharacterized protein</fullName>
    </submittedName>
</protein>
<gene>
    <name evidence="2" type="ORF">CEXT_224741</name>
</gene>
<sequence length="93" mass="11071">MCLQIPNNNNNRSRMQLQSPSLNETSQFLEVSGEIEEMIGCFSRPNLDSLHIPDLERYRNIMEPHTLDYFKEKFDKICQDYNLIMNEMSIYSF</sequence>
<keyword evidence="3" id="KW-1185">Reference proteome</keyword>
<organism evidence="2 3">
    <name type="scientific">Caerostris extrusa</name>
    <name type="common">Bark spider</name>
    <name type="synonym">Caerostris bankana</name>
    <dbReference type="NCBI Taxonomy" id="172846"/>
    <lineage>
        <taxon>Eukaryota</taxon>
        <taxon>Metazoa</taxon>
        <taxon>Ecdysozoa</taxon>
        <taxon>Arthropoda</taxon>
        <taxon>Chelicerata</taxon>
        <taxon>Arachnida</taxon>
        <taxon>Araneae</taxon>
        <taxon>Araneomorphae</taxon>
        <taxon>Entelegynae</taxon>
        <taxon>Araneoidea</taxon>
        <taxon>Araneidae</taxon>
        <taxon>Caerostris</taxon>
    </lineage>
</organism>
<accession>A0AAV4ULJ3</accession>
<dbReference type="Proteomes" id="UP001054945">
    <property type="component" value="Unassembled WGS sequence"/>
</dbReference>
<evidence type="ECO:0000313" key="2">
    <source>
        <dbReference type="EMBL" id="GIY58720.1"/>
    </source>
</evidence>